<dbReference type="AlphaFoldDB" id="A0A840PE53"/>
<reference evidence="1 2" key="1">
    <citation type="submission" date="2020-08" db="EMBL/GenBank/DDBJ databases">
        <title>Genomic Encyclopedia of Type Strains, Phase IV (KMG-IV): sequencing the most valuable type-strain genomes for metagenomic binning, comparative biology and taxonomic classification.</title>
        <authorList>
            <person name="Goeker M."/>
        </authorList>
    </citation>
    <scope>NUCLEOTIDE SEQUENCE [LARGE SCALE GENOMIC DNA]</scope>
    <source>
        <strain evidence="1 2">DSM 45615</strain>
    </source>
</reference>
<sequence length="70" mass="7590">MLCFAPAYTLLETEGRIGDDDLLLILLVTTWALRSGRIPPGTPPGRLGADELIAFWADPHLDEPSSGRPC</sequence>
<protein>
    <submittedName>
        <fullName evidence="1">Uncharacterized protein</fullName>
    </submittedName>
</protein>
<dbReference type="EMBL" id="JACHGN010000032">
    <property type="protein sequence ID" value="MBB5139704.1"/>
    <property type="molecule type" value="Genomic_DNA"/>
</dbReference>
<gene>
    <name evidence="1" type="ORF">HNP84_009468</name>
</gene>
<dbReference type="RefSeq" id="WP_185056524.1">
    <property type="nucleotide sequence ID" value="NZ_BAABIX010000034.1"/>
</dbReference>
<evidence type="ECO:0000313" key="2">
    <source>
        <dbReference type="Proteomes" id="UP000578449"/>
    </source>
</evidence>
<keyword evidence="2" id="KW-1185">Reference proteome</keyword>
<comment type="caution">
    <text evidence="1">The sequence shown here is derived from an EMBL/GenBank/DDBJ whole genome shotgun (WGS) entry which is preliminary data.</text>
</comment>
<accession>A0A840PE53</accession>
<name>A0A840PE53_9ACTN</name>
<proteinExistence type="predicted"/>
<evidence type="ECO:0000313" key="1">
    <source>
        <dbReference type="EMBL" id="MBB5139704.1"/>
    </source>
</evidence>
<dbReference type="Proteomes" id="UP000578449">
    <property type="component" value="Unassembled WGS sequence"/>
</dbReference>
<organism evidence="1 2">
    <name type="scientific">Thermocatellispora tengchongensis</name>
    <dbReference type="NCBI Taxonomy" id="1073253"/>
    <lineage>
        <taxon>Bacteria</taxon>
        <taxon>Bacillati</taxon>
        <taxon>Actinomycetota</taxon>
        <taxon>Actinomycetes</taxon>
        <taxon>Streptosporangiales</taxon>
        <taxon>Streptosporangiaceae</taxon>
        <taxon>Thermocatellispora</taxon>
    </lineage>
</organism>